<name>A0AA91D9E8_9GAMM</name>
<comment type="caution">
    <text evidence="2">The sequence shown here is derived from an EMBL/GenBank/DDBJ whole genome shotgun (WGS) entry which is preliminary data.</text>
</comment>
<keyword evidence="3" id="KW-1185">Reference proteome</keyword>
<accession>A0AA91D9E8</accession>
<proteinExistence type="predicted"/>
<sequence length="337" mass="39087">MTTLSNQLHHIGQLTHSIISQPNDPLYTVIDQGNGMFQVTPTELAITIENTVLHSLYEILEGFPIHDFHPYISVFVRNALDCNLRPAIEDQRKLNNTDGMYQIAGDYEVMLDLVVRMKTFFTQLLEVNGSFEFKELFYRAHRTANKNHDGMVRYIDSLFEHFSRFAVIRLDLYEDGPILSQSDIEKKYWQAKYDLKHLLNNAKMNSLFAAMVGYIWTLEYGPERGYHYHLVLFFDGSQVRDDVFRAWEIGEYWKVVITNGRGSYWNCNAEKSKYPHLGIGMIHHSEVERINNLKQAAAYLVKVDHYVRMLTPDNGRTFGRGEILPPRTGNMGRPRAA</sequence>
<feature type="domain" description="YagK/YfjJ C-terminal" evidence="1">
    <location>
        <begin position="160"/>
        <end position="241"/>
    </location>
</feature>
<dbReference type="AlphaFoldDB" id="A0AA91D9E8"/>
<evidence type="ECO:0000313" key="3">
    <source>
        <dbReference type="Proteomes" id="UP000077734"/>
    </source>
</evidence>
<dbReference type="RefSeq" id="WP_064030524.1">
    <property type="nucleotide sequence ID" value="NZ_LUUL01000146.1"/>
</dbReference>
<dbReference type="Pfam" id="PF11726">
    <property type="entry name" value="YagK_YfjJ_C"/>
    <property type="match status" value="1"/>
</dbReference>
<evidence type="ECO:0000259" key="1">
    <source>
        <dbReference type="Pfam" id="PF11726"/>
    </source>
</evidence>
<protein>
    <recommendedName>
        <fullName evidence="1">YagK/YfjJ C-terminal domain-containing protein</fullName>
    </recommendedName>
</protein>
<gene>
    <name evidence="2" type="ORF">A1356_21365</name>
</gene>
<reference evidence="2 3" key="1">
    <citation type="submission" date="2016-03" db="EMBL/GenBank/DDBJ databases">
        <authorList>
            <person name="Heylen K."/>
            <person name="De Vos P."/>
            <person name="Vekeman B."/>
        </authorList>
    </citation>
    <scope>NUCLEOTIDE SEQUENCE [LARGE SCALE GENOMIC DNA]</scope>
    <source>
        <strain evidence="2 3">R-49807</strain>
    </source>
</reference>
<dbReference type="InterPro" id="IPR057271">
    <property type="entry name" value="YagK_YfjJ_C"/>
</dbReference>
<dbReference type="Proteomes" id="UP000077734">
    <property type="component" value="Unassembled WGS sequence"/>
</dbReference>
<organism evidence="2 3">
    <name type="scientific">Methylomonas koyamae</name>
    <dbReference type="NCBI Taxonomy" id="702114"/>
    <lineage>
        <taxon>Bacteria</taxon>
        <taxon>Pseudomonadati</taxon>
        <taxon>Pseudomonadota</taxon>
        <taxon>Gammaproteobacteria</taxon>
        <taxon>Methylococcales</taxon>
        <taxon>Methylococcaceae</taxon>
        <taxon>Methylomonas</taxon>
    </lineage>
</organism>
<dbReference type="EMBL" id="LUUL01000146">
    <property type="protein sequence ID" value="OAI21264.1"/>
    <property type="molecule type" value="Genomic_DNA"/>
</dbReference>
<evidence type="ECO:0000313" key="2">
    <source>
        <dbReference type="EMBL" id="OAI21264.1"/>
    </source>
</evidence>